<evidence type="ECO:0000256" key="4">
    <source>
        <dbReference type="ARBA" id="ARBA00022741"/>
    </source>
</evidence>
<dbReference type="UniPathway" id="UPA00042">
    <property type="reaction ID" value="UER00497"/>
</dbReference>
<dbReference type="Pfam" id="PF08245">
    <property type="entry name" value="Mur_ligase_M"/>
    <property type="match status" value="1"/>
</dbReference>
<reference evidence="12 13" key="1">
    <citation type="submission" date="2016-08" db="EMBL/GenBank/DDBJ databases">
        <authorList>
            <person name="Seilhamer J.J."/>
        </authorList>
    </citation>
    <scope>NUCLEOTIDE SEQUENCE [LARGE SCALE GENOMIC DNA]</scope>
    <source>
        <strain evidence="12">M3/6</strain>
    </source>
</reference>
<comment type="similarity">
    <text evidence="8">Belongs to the alanine racemase family.</text>
</comment>
<dbReference type="InterPro" id="IPR036565">
    <property type="entry name" value="Mur-like_cat_sf"/>
</dbReference>
<keyword evidence="13" id="KW-1185">Reference proteome</keyword>
<dbReference type="GO" id="GO:0030632">
    <property type="term" value="P:D-alanine biosynthetic process"/>
    <property type="evidence" value="ECO:0007669"/>
    <property type="project" value="UniProtKB-UniRule"/>
</dbReference>
<dbReference type="KEGG" id="psac:PSM36_0602"/>
<dbReference type="PANTHER" id="PTHR43024:SF1">
    <property type="entry name" value="UDP-N-ACETYLMURAMOYL-TRIPEPTIDE--D-ALANYL-D-ALANINE LIGASE"/>
    <property type="match status" value="1"/>
</dbReference>
<name>A0A1R3T045_9BACT</name>
<comment type="cofactor">
    <cofactor evidence="2 8 9">
        <name>pyridoxal 5'-phosphate</name>
        <dbReference type="ChEBI" id="CHEBI:597326"/>
    </cofactor>
</comment>
<keyword evidence="6 8" id="KW-0663">Pyridoxal phosphate</keyword>
<dbReference type="STRING" id="1642647.PSM36_0602"/>
<dbReference type="SMART" id="SM01005">
    <property type="entry name" value="Ala_racemase_C"/>
    <property type="match status" value="1"/>
</dbReference>
<dbReference type="CDD" id="cd00430">
    <property type="entry name" value="PLPDE_III_AR"/>
    <property type="match status" value="1"/>
</dbReference>
<protein>
    <recommendedName>
        <fullName evidence="8">Alanine racemase</fullName>
        <ecNumber evidence="8">5.1.1.1</ecNumber>
    </recommendedName>
</protein>
<evidence type="ECO:0000259" key="11">
    <source>
        <dbReference type="SMART" id="SM01005"/>
    </source>
</evidence>
<dbReference type="Gene3D" id="3.40.1190.10">
    <property type="entry name" value="Mur-like, catalytic domain"/>
    <property type="match status" value="1"/>
</dbReference>
<evidence type="ECO:0000256" key="8">
    <source>
        <dbReference type="HAMAP-Rule" id="MF_01201"/>
    </source>
</evidence>
<feature type="active site" description="Proton acceptor; specific for D-alanine" evidence="8">
    <location>
        <position position="493"/>
    </location>
</feature>
<feature type="binding site" evidence="8 10">
    <location>
        <position position="591"/>
    </location>
    <ligand>
        <name>substrate</name>
    </ligand>
</feature>
<dbReference type="InterPro" id="IPR001608">
    <property type="entry name" value="Ala_racemase_N"/>
</dbReference>
<keyword evidence="7 8" id="KW-0413">Isomerase</keyword>
<comment type="function">
    <text evidence="8">Catalyzes the interconversion of L-alanine and D-alanine. May also act on other amino acids.</text>
</comment>
<dbReference type="SUPFAM" id="SSF51419">
    <property type="entry name" value="PLP-binding barrel"/>
    <property type="match status" value="1"/>
</dbReference>
<dbReference type="SUPFAM" id="SSF53623">
    <property type="entry name" value="MurD-like peptide ligases, catalytic domain"/>
    <property type="match status" value="1"/>
</dbReference>
<keyword evidence="5" id="KW-0067">ATP-binding</keyword>
<dbReference type="GO" id="GO:0030170">
    <property type="term" value="F:pyridoxal phosphate binding"/>
    <property type="evidence" value="ECO:0007669"/>
    <property type="project" value="UniProtKB-UniRule"/>
</dbReference>
<gene>
    <name evidence="12" type="ORF">PSM36_0602</name>
</gene>
<dbReference type="EMBL" id="LT605205">
    <property type="protein sequence ID" value="SCD19432.1"/>
    <property type="molecule type" value="Genomic_DNA"/>
</dbReference>
<dbReference type="Pfam" id="PF00842">
    <property type="entry name" value="Ala_racemase_C"/>
    <property type="match status" value="1"/>
</dbReference>
<dbReference type="InterPro" id="IPR029066">
    <property type="entry name" value="PLP-binding_barrel"/>
</dbReference>
<evidence type="ECO:0000256" key="5">
    <source>
        <dbReference type="ARBA" id="ARBA00022840"/>
    </source>
</evidence>
<dbReference type="Gene3D" id="2.40.37.10">
    <property type="entry name" value="Lyase, Ornithine Decarboxylase, Chain A, domain 1"/>
    <property type="match status" value="1"/>
</dbReference>
<dbReference type="FunFam" id="3.20.20.10:FF:000002">
    <property type="entry name" value="Alanine racemase"/>
    <property type="match status" value="1"/>
</dbReference>
<sequence length="822" mass="92883">MQYSIQEIGTILGVPVNKEGSDKISILLTDSRKLALPAETLFFALETKNNDAHIFIGELYEKGVRNFVVSKTFPEWADFGDANFLKVKNSLSALQKIAAYHRKRFNIPVIGITGSNGKTIVKEWLYQILEKDYNIVRSPRSYNSQIGVPLSVWQLDDDSQLGIFEAGISQPEEMGKLEPVIRPTIGVLTKIGEAHQENFVSLQQKIMEKLELFVNCDVFIFDEDNHLVAECVDQMVLSQKTFTWSRKSRDAHLYISAVKKKGEKTVINYSFLDFDDSFTIPFTDEASIENAISCLAVALYLHISPTGISSRMAILEPVAMRLDVRKGKENCIIINDTYNSDINSIKIALDFQQQRKVDRHLKKTLILSDILQAGIPPGSLYKKVAGMIEQSGVERVIGIGRDITTHQDLFSTPEKSFYLTTDQFISSGEWKNFDHELILLKGARRYHFEQIGALIEERIHETLLEVDLDAVVHNFNFYKSRLLSDIKLVCMVKANGYGAGAVEIAKTLQYHRCDYLAVAVAEEGIQLRKEGISLPLIVLNPEVNGFEELFNADLEPEVYNFRILEAFIKESERRGITDYPIHLKIDTGMHRLGFLPEQIPDMLSVLKKQKGLKVISVFSHLSASESWHFDDFTHRQMEIFRKAAEEIEQAFNYPVYKHILNSAGMERFSDTKWDMTRLGIGLYGISASGLPGLKNVCTLKTTILQIKHISSNETIGYGRKEKLERDARIATIRFGYADGLDRQFGNRKGKVLINGQYAPIVGNVCMDLCMVDVTGIKAEEGDTVILFGENLSVIELAESIGTIPYEILTSVSPRVKRIYIKE</sequence>
<organism evidence="12 13">
    <name type="scientific">Proteiniphilum saccharofermentans</name>
    <dbReference type="NCBI Taxonomy" id="1642647"/>
    <lineage>
        <taxon>Bacteria</taxon>
        <taxon>Pseudomonadati</taxon>
        <taxon>Bacteroidota</taxon>
        <taxon>Bacteroidia</taxon>
        <taxon>Bacteroidales</taxon>
        <taxon>Dysgonomonadaceae</taxon>
        <taxon>Proteiniphilum</taxon>
    </lineage>
</organism>
<feature type="modified residue" description="N6-(pyridoxal phosphate)lysine" evidence="8 9">
    <location>
        <position position="493"/>
    </location>
</feature>
<dbReference type="Pfam" id="PF01168">
    <property type="entry name" value="Ala_racemase_N"/>
    <property type="match status" value="1"/>
</dbReference>
<dbReference type="InterPro" id="IPR011079">
    <property type="entry name" value="Ala_racemase_C"/>
</dbReference>
<keyword evidence="3" id="KW-0436">Ligase</keyword>
<dbReference type="AlphaFoldDB" id="A0A1R3T045"/>
<evidence type="ECO:0000256" key="7">
    <source>
        <dbReference type="ARBA" id="ARBA00023235"/>
    </source>
</evidence>
<evidence type="ECO:0000256" key="2">
    <source>
        <dbReference type="ARBA" id="ARBA00001933"/>
    </source>
</evidence>
<dbReference type="SUPFAM" id="SSF50621">
    <property type="entry name" value="Alanine racemase C-terminal domain-like"/>
    <property type="match status" value="1"/>
</dbReference>
<dbReference type="NCBIfam" id="NF008897">
    <property type="entry name" value="PRK11930.1"/>
    <property type="match status" value="1"/>
</dbReference>
<dbReference type="InterPro" id="IPR013221">
    <property type="entry name" value="Mur_ligase_cen"/>
</dbReference>
<dbReference type="EC" id="5.1.1.1" evidence="8"/>
<dbReference type="Gene3D" id="3.90.190.20">
    <property type="entry name" value="Mur ligase, C-terminal domain"/>
    <property type="match status" value="1"/>
</dbReference>
<dbReference type="InterPro" id="IPR009006">
    <property type="entry name" value="Ala_racemase/Decarboxylase_C"/>
</dbReference>
<dbReference type="Proteomes" id="UP000187464">
    <property type="component" value="Chromosome I"/>
</dbReference>
<feature type="active site" description="Proton acceptor; specific for L-alanine" evidence="8">
    <location>
        <position position="717"/>
    </location>
</feature>
<evidence type="ECO:0000256" key="9">
    <source>
        <dbReference type="PIRSR" id="PIRSR600821-50"/>
    </source>
</evidence>
<evidence type="ECO:0000313" key="13">
    <source>
        <dbReference type="Proteomes" id="UP000187464"/>
    </source>
</evidence>
<evidence type="ECO:0000256" key="10">
    <source>
        <dbReference type="PIRSR" id="PIRSR600821-52"/>
    </source>
</evidence>
<comment type="catalytic activity">
    <reaction evidence="1 8">
        <text>L-alanine = D-alanine</text>
        <dbReference type="Rhea" id="RHEA:20249"/>
        <dbReference type="ChEBI" id="CHEBI:57416"/>
        <dbReference type="ChEBI" id="CHEBI:57972"/>
        <dbReference type="EC" id="5.1.1.1"/>
    </reaction>
</comment>
<accession>A0A1R3T045</accession>
<dbReference type="GO" id="GO:0008784">
    <property type="term" value="F:alanine racemase activity"/>
    <property type="evidence" value="ECO:0007669"/>
    <property type="project" value="UniProtKB-UniRule"/>
</dbReference>
<comment type="pathway">
    <text evidence="8">Amino-acid biosynthesis; D-alanine biosynthesis; D-alanine from L-alanine: step 1/1.</text>
</comment>
<evidence type="ECO:0000256" key="1">
    <source>
        <dbReference type="ARBA" id="ARBA00000316"/>
    </source>
</evidence>
<dbReference type="InterPro" id="IPR035911">
    <property type="entry name" value="MurE/MurF_N"/>
</dbReference>
<dbReference type="InterPro" id="IPR000821">
    <property type="entry name" value="Ala_racemase"/>
</dbReference>
<evidence type="ECO:0000313" key="12">
    <source>
        <dbReference type="EMBL" id="SCD19432.1"/>
    </source>
</evidence>
<dbReference type="Gene3D" id="3.40.1390.10">
    <property type="entry name" value="MurE/MurF, N-terminal domain"/>
    <property type="match status" value="1"/>
</dbReference>
<evidence type="ECO:0000256" key="3">
    <source>
        <dbReference type="ARBA" id="ARBA00022598"/>
    </source>
</evidence>
<proteinExistence type="inferred from homology"/>
<dbReference type="SUPFAM" id="SSF63418">
    <property type="entry name" value="MurE/MurF N-terminal domain"/>
    <property type="match status" value="1"/>
</dbReference>
<keyword evidence="4" id="KW-0547">Nucleotide-binding</keyword>
<evidence type="ECO:0000256" key="6">
    <source>
        <dbReference type="ARBA" id="ARBA00022898"/>
    </source>
</evidence>
<dbReference type="RefSeq" id="WP_076928723.1">
    <property type="nucleotide sequence ID" value="NZ_LT605205.1"/>
</dbReference>
<dbReference type="PRINTS" id="PR00992">
    <property type="entry name" value="ALARACEMASE"/>
</dbReference>
<dbReference type="Gene3D" id="3.20.20.10">
    <property type="entry name" value="Alanine racemase"/>
    <property type="match status" value="1"/>
</dbReference>
<dbReference type="InterPro" id="IPR036615">
    <property type="entry name" value="Mur_ligase_C_dom_sf"/>
</dbReference>
<dbReference type="GO" id="GO:0016881">
    <property type="term" value="F:acid-amino acid ligase activity"/>
    <property type="evidence" value="ECO:0007669"/>
    <property type="project" value="InterPro"/>
</dbReference>
<feature type="binding site" evidence="8 10">
    <location>
        <position position="766"/>
    </location>
    <ligand>
        <name>substrate</name>
    </ligand>
</feature>
<dbReference type="NCBIfam" id="TIGR00492">
    <property type="entry name" value="alr"/>
    <property type="match status" value="1"/>
</dbReference>
<dbReference type="GO" id="GO:0005524">
    <property type="term" value="F:ATP binding"/>
    <property type="evidence" value="ECO:0007669"/>
    <property type="project" value="UniProtKB-KW"/>
</dbReference>
<dbReference type="SUPFAM" id="SSF53244">
    <property type="entry name" value="MurD-like peptide ligases, peptide-binding domain"/>
    <property type="match status" value="1"/>
</dbReference>
<dbReference type="HAMAP" id="MF_01201">
    <property type="entry name" value="Ala_racemase"/>
    <property type="match status" value="1"/>
</dbReference>
<feature type="domain" description="Alanine racemase C-terminal" evidence="11">
    <location>
        <begin position="696"/>
        <end position="820"/>
    </location>
</feature>
<dbReference type="InterPro" id="IPR051046">
    <property type="entry name" value="MurCDEF_CellWall_CoF430Synth"/>
</dbReference>
<dbReference type="PANTHER" id="PTHR43024">
    <property type="entry name" value="UDP-N-ACETYLMURAMOYL-TRIPEPTIDE--D-ALANYL-D-ALANINE LIGASE"/>
    <property type="match status" value="1"/>
</dbReference>